<gene>
    <name evidence="1" type="ORF">EVAR_13876_1</name>
</gene>
<keyword evidence="2" id="KW-1185">Reference proteome</keyword>
<dbReference type="EMBL" id="BGZK01000114">
    <property type="protein sequence ID" value="GBP20104.1"/>
    <property type="molecule type" value="Genomic_DNA"/>
</dbReference>
<dbReference type="Proteomes" id="UP000299102">
    <property type="component" value="Unassembled WGS sequence"/>
</dbReference>
<sequence length="184" mass="20155">MFCIKKQHRLSVAETTSVGVIEDIVTQKGELLLQPYLRFASMEFLGCGMARVGPDARLVYTPSSIVLEHVPQAKSIKNTVYSMESGLHGLQSACGPVCGAERWARRPLRATAKRGDEGRRNYIETHSISFSHGQNSIEEIDASQAARLGRSCLSVARSALSLARSAQAERDNESCFFMRAAGVH</sequence>
<evidence type="ECO:0000313" key="1">
    <source>
        <dbReference type="EMBL" id="GBP20104.1"/>
    </source>
</evidence>
<name>A0A4C1U219_EUMVA</name>
<organism evidence="1 2">
    <name type="scientific">Eumeta variegata</name>
    <name type="common">Bagworm moth</name>
    <name type="synonym">Eumeta japonica</name>
    <dbReference type="NCBI Taxonomy" id="151549"/>
    <lineage>
        <taxon>Eukaryota</taxon>
        <taxon>Metazoa</taxon>
        <taxon>Ecdysozoa</taxon>
        <taxon>Arthropoda</taxon>
        <taxon>Hexapoda</taxon>
        <taxon>Insecta</taxon>
        <taxon>Pterygota</taxon>
        <taxon>Neoptera</taxon>
        <taxon>Endopterygota</taxon>
        <taxon>Lepidoptera</taxon>
        <taxon>Glossata</taxon>
        <taxon>Ditrysia</taxon>
        <taxon>Tineoidea</taxon>
        <taxon>Psychidae</taxon>
        <taxon>Oiketicinae</taxon>
        <taxon>Eumeta</taxon>
    </lineage>
</organism>
<reference evidence="1 2" key="1">
    <citation type="journal article" date="2019" name="Commun. Biol.">
        <title>The bagworm genome reveals a unique fibroin gene that provides high tensile strength.</title>
        <authorList>
            <person name="Kono N."/>
            <person name="Nakamura H."/>
            <person name="Ohtoshi R."/>
            <person name="Tomita M."/>
            <person name="Numata K."/>
            <person name="Arakawa K."/>
        </authorList>
    </citation>
    <scope>NUCLEOTIDE SEQUENCE [LARGE SCALE GENOMIC DNA]</scope>
</reference>
<dbReference type="AlphaFoldDB" id="A0A4C1U219"/>
<comment type="caution">
    <text evidence="1">The sequence shown here is derived from an EMBL/GenBank/DDBJ whole genome shotgun (WGS) entry which is preliminary data.</text>
</comment>
<protein>
    <submittedName>
        <fullName evidence="1">Uncharacterized protein</fullName>
    </submittedName>
</protein>
<proteinExistence type="predicted"/>
<accession>A0A4C1U219</accession>
<evidence type="ECO:0000313" key="2">
    <source>
        <dbReference type="Proteomes" id="UP000299102"/>
    </source>
</evidence>